<accession>A0A562P1V7</accession>
<dbReference type="OrthoDB" id="9780250at2"/>
<comment type="caution">
    <text evidence="10">The sequence shown here is derived from an EMBL/GenBank/DDBJ whole genome shotgun (WGS) entry which is preliminary data.</text>
</comment>
<evidence type="ECO:0000256" key="5">
    <source>
        <dbReference type="ARBA" id="ARBA00012927"/>
    </source>
</evidence>
<dbReference type="GO" id="GO:0042840">
    <property type="term" value="P:D-glucuronate catabolic process"/>
    <property type="evidence" value="ECO:0007669"/>
    <property type="project" value="TreeGrafter"/>
</dbReference>
<dbReference type="PANTHER" id="PTHR30387:SF2">
    <property type="entry name" value="MANNONATE DEHYDRATASE"/>
    <property type="match status" value="1"/>
</dbReference>
<dbReference type="SUPFAM" id="SSF51658">
    <property type="entry name" value="Xylose isomerase-like"/>
    <property type="match status" value="1"/>
</dbReference>
<gene>
    <name evidence="9" type="primary">uxuA</name>
    <name evidence="10" type="ORF">IQ26_02348</name>
</gene>
<dbReference type="Pfam" id="PF03786">
    <property type="entry name" value="UxuA"/>
    <property type="match status" value="1"/>
</dbReference>
<proteinExistence type="inferred from homology"/>
<dbReference type="GO" id="GO:0008198">
    <property type="term" value="F:ferrous iron binding"/>
    <property type="evidence" value="ECO:0007669"/>
    <property type="project" value="TreeGrafter"/>
</dbReference>
<comment type="pathway">
    <text evidence="3 9">Carbohydrate metabolism; pentose and glucuronate interconversion.</text>
</comment>
<keyword evidence="7 9" id="KW-0464">Manganese</keyword>
<evidence type="ECO:0000256" key="4">
    <source>
        <dbReference type="ARBA" id="ARBA00007389"/>
    </source>
</evidence>
<evidence type="ECO:0000256" key="3">
    <source>
        <dbReference type="ARBA" id="ARBA00004892"/>
    </source>
</evidence>
<comment type="cofactor">
    <cofactor evidence="9">
        <name>Fe(2+)</name>
        <dbReference type="ChEBI" id="CHEBI:29033"/>
    </cofactor>
    <cofactor evidence="9">
        <name>Mn(2+)</name>
        <dbReference type="ChEBI" id="CHEBI:29035"/>
    </cofactor>
</comment>
<evidence type="ECO:0000256" key="7">
    <source>
        <dbReference type="ARBA" id="ARBA00023211"/>
    </source>
</evidence>
<reference evidence="10 11" key="1">
    <citation type="journal article" date="2015" name="Stand. Genomic Sci.">
        <title>Genomic Encyclopedia of Bacterial and Archaeal Type Strains, Phase III: the genomes of soil and plant-associated and newly described type strains.</title>
        <authorList>
            <person name="Whitman W.B."/>
            <person name="Woyke T."/>
            <person name="Klenk H.P."/>
            <person name="Zhou Y."/>
            <person name="Lilburn T.G."/>
            <person name="Beck B.J."/>
            <person name="De Vos P."/>
            <person name="Vandamme P."/>
            <person name="Eisen J.A."/>
            <person name="Garrity G."/>
            <person name="Hugenholtz P."/>
            <person name="Kyrpides N.C."/>
        </authorList>
    </citation>
    <scope>NUCLEOTIDE SEQUENCE [LARGE SCALE GENOMIC DNA]</scope>
    <source>
        <strain evidence="10 11">CGMCC 1.2546</strain>
    </source>
</reference>
<dbReference type="Proteomes" id="UP000317122">
    <property type="component" value="Unassembled WGS sequence"/>
</dbReference>
<evidence type="ECO:0000256" key="9">
    <source>
        <dbReference type="HAMAP-Rule" id="MF_00106"/>
    </source>
</evidence>
<evidence type="ECO:0000313" key="11">
    <source>
        <dbReference type="Proteomes" id="UP000317122"/>
    </source>
</evidence>
<dbReference type="HAMAP" id="MF_00106">
    <property type="entry name" value="UxuA"/>
    <property type="match status" value="1"/>
</dbReference>
<dbReference type="NCBIfam" id="TIGR00695">
    <property type="entry name" value="uxuA"/>
    <property type="match status" value="1"/>
</dbReference>
<dbReference type="InterPro" id="IPR004628">
    <property type="entry name" value="Man_deHydtase"/>
</dbReference>
<dbReference type="PANTHER" id="PTHR30387">
    <property type="entry name" value="MANNONATE DEHYDRATASE"/>
    <property type="match status" value="1"/>
</dbReference>
<evidence type="ECO:0000256" key="6">
    <source>
        <dbReference type="ARBA" id="ARBA00023004"/>
    </source>
</evidence>
<evidence type="ECO:0000256" key="8">
    <source>
        <dbReference type="ARBA" id="ARBA00023239"/>
    </source>
</evidence>
<dbReference type="AlphaFoldDB" id="A0A562P1V7"/>
<comment type="catalytic activity">
    <reaction evidence="1 9">
        <text>D-mannonate = 2-dehydro-3-deoxy-D-gluconate + H2O</text>
        <dbReference type="Rhea" id="RHEA:20097"/>
        <dbReference type="ChEBI" id="CHEBI:15377"/>
        <dbReference type="ChEBI" id="CHEBI:17767"/>
        <dbReference type="ChEBI" id="CHEBI:57990"/>
        <dbReference type="EC" id="4.2.1.8"/>
    </reaction>
</comment>
<dbReference type="GO" id="GO:0030145">
    <property type="term" value="F:manganese ion binding"/>
    <property type="evidence" value="ECO:0007669"/>
    <property type="project" value="TreeGrafter"/>
</dbReference>
<dbReference type="EMBL" id="VLKT01000012">
    <property type="protein sequence ID" value="TWI38424.1"/>
    <property type="molecule type" value="Genomic_DNA"/>
</dbReference>
<keyword evidence="8 9" id="KW-0456">Lyase</keyword>
<dbReference type="Gene3D" id="3.20.20.150">
    <property type="entry name" value="Divalent-metal-dependent TIM barrel enzymes"/>
    <property type="match status" value="1"/>
</dbReference>
<keyword evidence="6 9" id="KW-0408">Iron</keyword>
<comment type="similarity">
    <text evidence="4 9">Belongs to the mannonate dehydratase family.</text>
</comment>
<dbReference type="InterPro" id="IPR036237">
    <property type="entry name" value="Xyl_isomerase-like_sf"/>
</dbReference>
<sequence length="400" mass="44299">MRHVWRWFGPVDKVTIADARQAGAQGIVSALHHVPYGAVWLPAEIERRQREVASFPDGSASDLNWEVVESLPVSEAIKTQVGEWRSHIANYRTSLENLARAGISVVCYNFMPVLDWTRTDLTWRLPHGGTTMRFDLADFAAFDIHILKRKAALADYTPELVSEAEQRHAQMDDVARKILARSVNSGLPGSTEDTSLDGLAAQLSNYDHIDATTLRRHFVDFLAEVVPTAERLGLRLCCHPDDPPFPLLGLPRVMSTEADYRYILDAIDSPANGATLCTGSLGARPDNDLPGMIGRLGPKIHFAHLRNVHKEEPGIPCSFHEDEHLTGDTDMVAVVAALLHEEARRRKEGRPDAVIPMRPDHGQDILDDLTRGAQPGYPAIGRLRGLAELRGVEHAIRKAT</sequence>
<evidence type="ECO:0000256" key="1">
    <source>
        <dbReference type="ARBA" id="ARBA00001794"/>
    </source>
</evidence>
<evidence type="ECO:0000256" key="2">
    <source>
        <dbReference type="ARBA" id="ARBA00002713"/>
    </source>
</evidence>
<dbReference type="GO" id="GO:0008927">
    <property type="term" value="F:mannonate dehydratase activity"/>
    <property type="evidence" value="ECO:0007669"/>
    <property type="project" value="UniProtKB-UniRule"/>
</dbReference>
<dbReference type="PIRSF" id="PIRSF016049">
    <property type="entry name" value="Man_dehyd"/>
    <property type="match status" value="1"/>
</dbReference>
<keyword evidence="11" id="KW-1185">Reference proteome</keyword>
<dbReference type="EC" id="4.2.1.8" evidence="5 9"/>
<dbReference type="UniPathway" id="UPA00246"/>
<dbReference type="RefSeq" id="WP_145717015.1">
    <property type="nucleotide sequence ID" value="NZ_BSPF01000084.1"/>
</dbReference>
<dbReference type="NCBIfam" id="NF003027">
    <property type="entry name" value="PRK03906.1"/>
    <property type="match status" value="1"/>
</dbReference>
<name>A0A562P1V7_9HYPH</name>
<evidence type="ECO:0000313" key="10">
    <source>
        <dbReference type="EMBL" id="TWI38424.1"/>
    </source>
</evidence>
<organism evidence="10 11">
    <name type="scientific">Mesorhizobium tianshanense</name>
    <dbReference type="NCBI Taxonomy" id="39844"/>
    <lineage>
        <taxon>Bacteria</taxon>
        <taxon>Pseudomonadati</taxon>
        <taxon>Pseudomonadota</taxon>
        <taxon>Alphaproteobacteria</taxon>
        <taxon>Hyphomicrobiales</taxon>
        <taxon>Phyllobacteriaceae</taxon>
        <taxon>Mesorhizobium</taxon>
    </lineage>
</organism>
<protein>
    <recommendedName>
        <fullName evidence="5 9">Mannonate dehydratase</fullName>
        <ecNumber evidence="5 9">4.2.1.8</ecNumber>
    </recommendedName>
    <alternativeName>
        <fullName evidence="9">D-mannonate hydro-lyase</fullName>
    </alternativeName>
</protein>
<comment type="function">
    <text evidence="2 9">Catalyzes the dehydration of D-mannonate.</text>
</comment>